<protein>
    <submittedName>
        <fullName evidence="1">Uncharacterized protein</fullName>
    </submittedName>
</protein>
<gene>
    <name evidence="1" type="ORF">LITE_LOCUS11115</name>
</gene>
<name>A0AAV0IWW6_9ROSI</name>
<keyword evidence="2" id="KW-1185">Reference proteome</keyword>
<reference evidence="1" key="1">
    <citation type="submission" date="2022-08" db="EMBL/GenBank/DDBJ databases">
        <authorList>
            <person name="Gutierrez-Valencia J."/>
        </authorList>
    </citation>
    <scope>NUCLEOTIDE SEQUENCE</scope>
</reference>
<sequence length="37" mass="4544">MDSWRRERRCRPDFFLSLVLLMVDEDENRVGGDCRRD</sequence>
<accession>A0AAV0IWW6</accession>
<comment type="caution">
    <text evidence="1">The sequence shown here is derived from an EMBL/GenBank/DDBJ whole genome shotgun (WGS) entry which is preliminary data.</text>
</comment>
<dbReference type="Proteomes" id="UP001154282">
    <property type="component" value="Unassembled WGS sequence"/>
</dbReference>
<dbReference type="EMBL" id="CAMGYJ010000004">
    <property type="protein sequence ID" value="CAI0401243.1"/>
    <property type="molecule type" value="Genomic_DNA"/>
</dbReference>
<organism evidence="1 2">
    <name type="scientific">Linum tenue</name>
    <dbReference type="NCBI Taxonomy" id="586396"/>
    <lineage>
        <taxon>Eukaryota</taxon>
        <taxon>Viridiplantae</taxon>
        <taxon>Streptophyta</taxon>
        <taxon>Embryophyta</taxon>
        <taxon>Tracheophyta</taxon>
        <taxon>Spermatophyta</taxon>
        <taxon>Magnoliopsida</taxon>
        <taxon>eudicotyledons</taxon>
        <taxon>Gunneridae</taxon>
        <taxon>Pentapetalae</taxon>
        <taxon>rosids</taxon>
        <taxon>fabids</taxon>
        <taxon>Malpighiales</taxon>
        <taxon>Linaceae</taxon>
        <taxon>Linum</taxon>
    </lineage>
</organism>
<proteinExistence type="predicted"/>
<evidence type="ECO:0000313" key="1">
    <source>
        <dbReference type="EMBL" id="CAI0401243.1"/>
    </source>
</evidence>
<feature type="non-terminal residue" evidence="1">
    <location>
        <position position="37"/>
    </location>
</feature>
<evidence type="ECO:0000313" key="2">
    <source>
        <dbReference type="Proteomes" id="UP001154282"/>
    </source>
</evidence>
<dbReference type="AlphaFoldDB" id="A0AAV0IWW6"/>